<gene>
    <name evidence="1" type="ORF">CBG52_05080</name>
</gene>
<sequence length="46" mass="5606">MSRANFNMFEVNLLTSLLNLQRILNFYSLKNLASNEKFLHLYWRLK</sequence>
<evidence type="ECO:0000313" key="2">
    <source>
        <dbReference type="Proteomes" id="UP000221504"/>
    </source>
</evidence>
<organism evidence="1 2">
    <name type="scientific">Fusobacterium nucleatum subsp. polymorphum</name>
    <name type="common">Fusobacterium polymorphum</name>
    <dbReference type="NCBI Taxonomy" id="76857"/>
    <lineage>
        <taxon>Bacteria</taxon>
        <taxon>Fusobacteriati</taxon>
        <taxon>Fusobacteriota</taxon>
        <taxon>Fusobacteriia</taxon>
        <taxon>Fusobacteriales</taxon>
        <taxon>Fusobacteriaceae</taxon>
        <taxon>Fusobacterium</taxon>
    </lineage>
</organism>
<protein>
    <submittedName>
        <fullName evidence="1">Riboflavin synthase subunit alpha</fullName>
    </submittedName>
</protein>
<name>A0A2C6C238_FUSNP</name>
<reference evidence="1 2" key="1">
    <citation type="submission" date="2017-06" db="EMBL/GenBank/DDBJ databases">
        <title>Draft genome sequence of Fusobacterium nucleatum subsp. polymorphum KCOM 1267 (=ChDC F290).</title>
        <authorList>
            <person name="Kook J.-K."/>
            <person name="Park S.-N."/>
            <person name="Lim Y.K."/>
            <person name="Roh H."/>
        </authorList>
    </citation>
    <scope>NUCLEOTIDE SEQUENCE [LARGE SCALE GENOMIC DNA]</scope>
    <source>
        <strain evidence="2">KCOM 1267(ChDC F290)</strain>
    </source>
</reference>
<dbReference type="AlphaFoldDB" id="A0A2C6C238"/>
<accession>A0A2C6C238</accession>
<evidence type="ECO:0000313" key="1">
    <source>
        <dbReference type="EMBL" id="PHI10511.1"/>
    </source>
</evidence>
<dbReference type="EMBL" id="NIRM01000001">
    <property type="protein sequence ID" value="PHI10511.1"/>
    <property type="molecule type" value="Genomic_DNA"/>
</dbReference>
<comment type="caution">
    <text evidence="1">The sequence shown here is derived from an EMBL/GenBank/DDBJ whole genome shotgun (WGS) entry which is preliminary data.</text>
</comment>
<dbReference type="Proteomes" id="UP000221504">
    <property type="component" value="Unassembled WGS sequence"/>
</dbReference>
<proteinExistence type="predicted"/>